<comment type="caution">
    <text evidence="6">The sequence shown here is derived from an EMBL/GenBank/DDBJ whole genome shotgun (WGS) entry which is preliminary data.</text>
</comment>
<evidence type="ECO:0000256" key="3">
    <source>
        <dbReference type="SAM" id="MobiDB-lite"/>
    </source>
</evidence>
<evidence type="ECO:0000256" key="2">
    <source>
        <dbReference type="ARBA" id="ARBA00022801"/>
    </source>
</evidence>
<dbReference type="Pfam" id="PF00149">
    <property type="entry name" value="Metallophos"/>
    <property type="match status" value="1"/>
</dbReference>
<accession>A0A841FE85</accession>
<dbReference type="InterPro" id="IPR051158">
    <property type="entry name" value="Metallophosphoesterase_sf"/>
</dbReference>
<dbReference type="InterPro" id="IPR004843">
    <property type="entry name" value="Calcineurin-like_PHP"/>
</dbReference>
<keyword evidence="4" id="KW-0812">Transmembrane</keyword>
<dbReference type="PANTHER" id="PTHR31302:SF31">
    <property type="entry name" value="PHOSPHODIESTERASE YAEI"/>
    <property type="match status" value="1"/>
</dbReference>
<protein>
    <submittedName>
        <fullName evidence="6">Putative phosphodiesterase</fullName>
    </submittedName>
</protein>
<evidence type="ECO:0000313" key="6">
    <source>
        <dbReference type="EMBL" id="MBB6034576.1"/>
    </source>
</evidence>
<name>A0A841FE85_9ACTN</name>
<dbReference type="InterPro" id="IPR029052">
    <property type="entry name" value="Metallo-depent_PP-like"/>
</dbReference>
<dbReference type="Gene3D" id="3.60.21.10">
    <property type="match status" value="1"/>
</dbReference>
<organism evidence="6 7">
    <name type="scientific">Phytomonospora endophytica</name>
    <dbReference type="NCBI Taxonomy" id="714109"/>
    <lineage>
        <taxon>Bacteria</taxon>
        <taxon>Bacillati</taxon>
        <taxon>Actinomycetota</taxon>
        <taxon>Actinomycetes</taxon>
        <taxon>Micromonosporales</taxon>
        <taxon>Micromonosporaceae</taxon>
        <taxon>Phytomonospora</taxon>
    </lineage>
</organism>
<dbReference type="GO" id="GO:0008758">
    <property type="term" value="F:UDP-2,3-diacylglucosamine hydrolase activity"/>
    <property type="evidence" value="ECO:0007669"/>
    <property type="project" value="TreeGrafter"/>
</dbReference>
<sequence length="587" mass="61659">MSLQRGTGDDVDEVGEHDGGRPRSAVARVRGSRPARAVSAMFAWLGSLIARLWRGDLSRWAREFGEWRYTAWERFKAGPVAGGLAAFGRGCRRAWRWLRGNRAARRTLVGLAVVAVAVCGSVLGVTLAGKASIPIGPFQSSMEVQPSVTGETRVALPPLGSLTLDSHTGPLKLNVSLDSLDQARTQALVADPEGLSKASETVAEDLITGLISVALRAAAGAALAGLLLGGVLFRSVRRAAVCGGLSLALTMGVVGLAAATLRPQSIEEPRYDGLLANAPAVVGDARQIADRYEEYRAQLQRMVTNAAQLYTTASTLPTFDPDPNTVRILHVSDLHLNPAAWSVIATVVEQFQIEAVVDTGDITDWGTEQEAKAYTSAIGTLPVPYIYIRGNHDSQATAKAVAAQKNAIVLDGDTVTVGGLTFAGIGDPRFTPDKSSAPGDLREEQVMYNSGAELADVIADSDTPVDVGLVHDPVSAGPLAGLTPLVLAGHRHQREVSILPDSTTRLMVEGSTGGAGLRGLEGDDPTPLELSVLYFGKDDHALQAYDDITLGGAGQTEVTLQRNVIDGIADEIEPPAAPSDVPDPSAS</sequence>
<keyword evidence="4" id="KW-1133">Transmembrane helix</keyword>
<dbReference type="GO" id="GO:0016020">
    <property type="term" value="C:membrane"/>
    <property type="evidence" value="ECO:0007669"/>
    <property type="project" value="GOC"/>
</dbReference>
<dbReference type="RefSeq" id="WP_184787463.1">
    <property type="nucleotide sequence ID" value="NZ_BONT01000110.1"/>
</dbReference>
<feature type="transmembrane region" description="Helical" evidence="4">
    <location>
        <begin position="240"/>
        <end position="261"/>
    </location>
</feature>
<evidence type="ECO:0000259" key="5">
    <source>
        <dbReference type="Pfam" id="PF00149"/>
    </source>
</evidence>
<proteinExistence type="predicted"/>
<dbReference type="SUPFAM" id="SSF56300">
    <property type="entry name" value="Metallo-dependent phosphatases"/>
    <property type="match status" value="1"/>
</dbReference>
<keyword evidence="4" id="KW-0472">Membrane</keyword>
<evidence type="ECO:0000313" key="7">
    <source>
        <dbReference type="Proteomes" id="UP000548476"/>
    </source>
</evidence>
<feature type="transmembrane region" description="Helical" evidence="4">
    <location>
        <begin position="206"/>
        <end position="233"/>
    </location>
</feature>
<dbReference type="PANTHER" id="PTHR31302">
    <property type="entry name" value="TRANSMEMBRANE PROTEIN WITH METALLOPHOSPHOESTERASE DOMAIN-RELATED"/>
    <property type="match status" value="1"/>
</dbReference>
<dbReference type="AlphaFoldDB" id="A0A841FE85"/>
<feature type="region of interest" description="Disordered" evidence="3">
    <location>
        <begin position="1"/>
        <end position="28"/>
    </location>
</feature>
<keyword evidence="7" id="KW-1185">Reference proteome</keyword>
<dbReference type="GO" id="GO:0009245">
    <property type="term" value="P:lipid A biosynthetic process"/>
    <property type="evidence" value="ECO:0007669"/>
    <property type="project" value="TreeGrafter"/>
</dbReference>
<dbReference type="GO" id="GO:0046872">
    <property type="term" value="F:metal ion binding"/>
    <property type="evidence" value="ECO:0007669"/>
    <property type="project" value="UniProtKB-KW"/>
</dbReference>
<dbReference type="Proteomes" id="UP000548476">
    <property type="component" value="Unassembled WGS sequence"/>
</dbReference>
<reference evidence="6 7" key="1">
    <citation type="submission" date="2020-08" db="EMBL/GenBank/DDBJ databases">
        <title>Genomic Encyclopedia of Type Strains, Phase IV (KMG-IV): sequencing the most valuable type-strain genomes for metagenomic binning, comparative biology and taxonomic classification.</title>
        <authorList>
            <person name="Goeker M."/>
        </authorList>
    </citation>
    <scope>NUCLEOTIDE SEQUENCE [LARGE SCALE GENOMIC DNA]</scope>
    <source>
        <strain evidence="6 7">YIM 65646</strain>
    </source>
</reference>
<feature type="domain" description="Calcineurin-like phosphoesterase" evidence="5">
    <location>
        <begin position="327"/>
        <end position="475"/>
    </location>
</feature>
<keyword evidence="1" id="KW-0479">Metal-binding</keyword>
<evidence type="ECO:0000256" key="1">
    <source>
        <dbReference type="ARBA" id="ARBA00022723"/>
    </source>
</evidence>
<evidence type="ECO:0000256" key="4">
    <source>
        <dbReference type="SAM" id="Phobius"/>
    </source>
</evidence>
<dbReference type="EMBL" id="JACHGT010000005">
    <property type="protein sequence ID" value="MBB6034576.1"/>
    <property type="molecule type" value="Genomic_DNA"/>
</dbReference>
<feature type="transmembrane region" description="Helical" evidence="4">
    <location>
        <begin position="108"/>
        <end position="128"/>
    </location>
</feature>
<gene>
    <name evidence="6" type="ORF">HNR73_002430</name>
</gene>
<keyword evidence="2" id="KW-0378">Hydrolase</keyword>